<comment type="similarity">
    <text evidence="1">Belongs to the DNA2/NAM7 helicase family.</text>
</comment>
<evidence type="ECO:0000259" key="6">
    <source>
        <dbReference type="Pfam" id="PF13086"/>
    </source>
</evidence>
<dbReference type="Gene3D" id="3.40.50.300">
    <property type="entry name" value="P-loop containing nucleotide triphosphate hydrolases"/>
    <property type="match status" value="2"/>
</dbReference>
<organism evidence="8 9">
    <name type="scientific">Sphingobacterium corticibacterium</name>
    <dbReference type="NCBI Taxonomy" id="2484746"/>
    <lineage>
        <taxon>Bacteria</taxon>
        <taxon>Pseudomonadati</taxon>
        <taxon>Bacteroidota</taxon>
        <taxon>Sphingobacteriia</taxon>
        <taxon>Sphingobacteriales</taxon>
        <taxon>Sphingobacteriaceae</taxon>
        <taxon>Sphingobacterium</taxon>
    </lineage>
</organism>
<dbReference type="InterPro" id="IPR047187">
    <property type="entry name" value="SF1_C_Upf1"/>
</dbReference>
<dbReference type="CDD" id="cd18808">
    <property type="entry name" value="SF1_C_Upf1"/>
    <property type="match status" value="1"/>
</dbReference>
<evidence type="ECO:0000259" key="7">
    <source>
        <dbReference type="Pfam" id="PF13087"/>
    </source>
</evidence>
<evidence type="ECO:0000256" key="5">
    <source>
        <dbReference type="ARBA" id="ARBA00022840"/>
    </source>
</evidence>
<accession>A0A4Q6XMX3</accession>
<dbReference type="GO" id="GO:0005524">
    <property type="term" value="F:ATP binding"/>
    <property type="evidence" value="ECO:0007669"/>
    <property type="project" value="UniProtKB-KW"/>
</dbReference>
<comment type="caution">
    <text evidence="8">The sequence shown here is derived from an EMBL/GenBank/DDBJ whole genome shotgun (WGS) entry which is preliminary data.</text>
</comment>
<dbReference type="GO" id="GO:0043139">
    <property type="term" value="F:5'-3' DNA helicase activity"/>
    <property type="evidence" value="ECO:0007669"/>
    <property type="project" value="TreeGrafter"/>
</dbReference>
<evidence type="ECO:0008006" key="10">
    <source>
        <dbReference type="Google" id="ProtNLM"/>
    </source>
</evidence>
<evidence type="ECO:0000256" key="4">
    <source>
        <dbReference type="ARBA" id="ARBA00022806"/>
    </source>
</evidence>
<reference evidence="8 9" key="1">
    <citation type="submission" date="2019-02" db="EMBL/GenBank/DDBJ databases">
        <authorList>
            <person name="Li Y."/>
        </authorList>
    </citation>
    <scope>NUCLEOTIDE SEQUENCE [LARGE SCALE GENOMIC DNA]</scope>
    <source>
        <strain evidence="8 9">30C10-4-7</strain>
    </source>
</reference>
<keyword evidence="2" id="KW-0547">Nucleotide-binding</keyword>
<evidence type="ECO:0000256" key="3">
    <source>
        <dbReference type="ARBA" id="ARBA00022801"/>
    </source>
</evidence>
<dbReference type="Proteomes" id="UP000292855">
    <property type="component" value="Unassembled WGS sequence"/>
</dbReference>
<evidence type="ECO:0000256" key="2">
    <source>
        <dbReference type="ARBA" id="ARBA00022741"/>
    </source>
</evidence>
<keyword evidence="3" id="KW-0378">Hydrolase</keyword>
<gene>
    <name evidence="8" type="ORF">EWE74_19605</name>
</gene>
<protein>
    <recommendedName>
        <fullName evidence="10">AAA+ ATPase domain-containing protein</fullName>
    </recommendedName>
</protein>
<dbReference type="OrthoDB" id="9757917at2"/>
<keyword evidence="4" id="KW-0347">Helicase</keyword>
<evidence type="ECO:0000313" key="8">
    <source>
        <dbReference type="EMBL" id="RZF57879.1"/>
    </source>
</evidence>
<proteinExistence type="inferred from homology"/>
<keyword evidence="9" id="KW-1185">Reference proteome</keyword>
<dbReference type="RefSeq" id="WP_130143366.1">
    <property type="nucleotide sequence ID" value="NZ_SGIT01000006.1"/>
</dbReference>
<dbReference type="Pfam" id="PF13086">
    <property type="entry name" value="AAA_11"/>
    <property type="match status" value="1"/>
</dbReference>
<name>A0A4Q6XMX3_9SPHI</name>
<evidence type="ECO:0000313" key="9">
    <source>
        <dbReference type="Proteomes" id="UP000292855"/>
    </source>
</evidence>
<dbReference type="SUPFAM" id="SSF52540">
    <property type="entry name" value="P-loop containing nucleoside triphosphate hydrolases"/>
    <property type="match status" value="1"/>
</dbReference>
<dbReference type="PANTHER" id="PTHR43788">
    <property type="entry name" value="DNA2/NAM7 HELICASE FAMILY MEMBER"/>
    <property type="match status" value="1"/>
</dbReference>
<dbReference type="PANTHER" id="PTHR43788:SF8">
    <property type="entry name" value="DNA-BINDING PROTEIN SMUBP-2"/>
    <property type="match status" value="1"/>
</dbReference>
<dbReference type="Pfam" id="PF13087">
    <property type="entry name" value="AAA_12"/>
    <property type="match status" value="1"/>
</dbReference>
<feature type="domain" description="DNA2/NAM7 helicase helicase" evidence="6">
    <location>
        <begin position="799"/>
        <end position="1032"/>
    </location>
</feature>
<feature type="domain" description="DNA2/NAM7 helicase-like C-terminal" evidence="7">
    <location>
        <begin position="1058"/>
        <end position="1308"/>
    </location>
</feature>
<keyword evidence="5" id="KW-0067">ATP-binding</keyword>
<dbReference type="EMBL" id="SGIT01000006">
    <property type="protein sequence ID" value="RZF57879.1"/>
    <property type="molecule type" value="Genomic_DNA"/>
</dbReference>
<dbReference type="InterPro" id="IPR041677">
    <property type="entry name" value="DNA2/NAM7_AAA_11"/>
</dbReference>
<dbReference type="GO" id="GO:0016787">
    <property type="term" value="F:hydrolase activity"/>
    <property type="evidence" value="ECO:0007669"/>
    <property type="project" value="UniProtKB-KW"/>
</dbReference>
<evidence type="ECO:0000256" key="1">
    <source>
        <dbReference type="ARBA" id="ARBA00007913"/>
    </source>
</evidence>
<dbReference type="InterPro" id="IPR050534">
    <property type="entry name" value="Coronavir_polyprotein_1ab"/>
</dbReference>
<dbReference type="InterPro" id="IPR041679">
    <property type="entry name" value="DNA2/NAM7-like_C"/>
</dbReference>
<dbReference type="InterPro" id="IPR027417">
    <property type="entry name" value="P-loop_NTPase"/>
</dbReference>
<sequence>MDSILDKTPTEALEITLRPSDDFDSRYDNNPDNELKSSELRKFLSSSELLCFFQKQKPDAQKNRPRHKIIIPLGKETAIEIGVSLRSDKLDVFTELHSYQISKIKETKFFVEPSKNTIKKLCTFKFASNSENAGTNSNGFKFLFQEIESNEVPMLDINKQIDMQIWKNYVNALKKLVKDKEQVWKIDNITAPYMESREGESERATYVDIFINEKDLIEKLEKGIFSLFRKSEIEDHGIGEEKAFIEFKNYRELASEELASLKTLGEELFYDLSAKPVTHAIAGKIELTYSENTSKEHIYGELMRKLQNEYQLECPILADGMVEITDRDLPHLQKLITEYYKQSIFIEKVNDVLLSVTFPTSKDPSETSQNLMEKLIELSLDRAKVSYTKEGEYLVEVSAHIDKQIFASDNMVLVRSISRFKVPNGANAIPLNGFTLIDGIYHIQNTSRQIVESGLKTIQNQFPGKNIRRLPTQYFFKQDTSTDITTLRNFKTFTDQKEKTEFIISQSAVKVSADSADDFSSQILRIKKLFPSVSIEEKEYKPAYILRFKMDLEDKREKTLHAVVNSVRKSIGTAVHFDFIKKHTTALFSYQFLTPEDRDNFKEAINQACSEYAEILNVSFDNSLGRSTYELIKNETLEIEKEKEVRRNISQATFIYLTPAQREQLNEQIKKYGAEAFFKEGVTIGRLVRKEKNKLRFKITDTFDEMINGREKDRISLEEIRKGFIKPIFPGEMTNVGRMIKAMKKVTEPSSKNGFPVNPNLSNFLFDPNEARQSLSDLDEEKEKVAANLNEPFLSTQPKQLEAVAKTLLARDLSLIQGPPGTGKTTVIAEIIWQTLIRENGSKLLITSQTNLAVDNALERIKGKKLVRPLRIGNIEKFEDEGKVYSNERIRNWSQANSGSNEEKRNSDNAVCSWIDTIISNCTDESKYADVVSKWKIGLESKSASIKKTFTDAYLKHVNVFAATCSECGSKNFGEAYQATFHRNSDKLNDPVFDLVIMDEASKATPPELVMPLILGKKVVIIGDHKQLPPMIDEKEFGEALEAVGAKKLIEDWTKEDYKVSQFEKLFKNAPKNFVTSLDTQFRMHEQIMNCISQFYTDQQELENGLLCGIKGTMDIPDFSVKSSRWHGLSQIPFIEPKHHAIWVNVESPEEKIGTSYENMGEIEAIKLVLKALKTSEGFDEYTLHAAKDEEKEIGIITYYMPQMTAIRKALYPTLSRNEWRNFEQYKLRNEYNIPLRINTVDRFQGMERNIIIISTVRSNKQYKIEKGKKIPIDNNKYPFALGFARELQRINVGFSRAKRLLIVIGNEKHFAHKSEYEQAIQKMHRIDISQLNSLVKK</sequence>